<dbReference type="GO" id="GO:0016740">
    <property type="term" value="F:transferase activity"/>
    <property type="evidence" value="ECO:0007669"/>
    <property type="project" value="UniProtKB-KW"/>
</dbReference>
<protein>
    <submittedName>
        <fullName evidence="2">Aminoglycoside phosphotransferase family protein</fullName>
        <ecNumber evidence="2">2.7.1.-</ecNumber>
    </submittedName>
</protein>
<dbReference type="EC" id="2.7.1.-" evidence="2"/>
<accession>A0ABW2ZVX9</accession>
<dbReference type="EMBL" id="JBHTHM010000045">
    <property type="protein sequence ID" value="MFD0782792.1"/>
    <property type="molecule type" value="Genomic_DNA"/>
</dbReference>
<feature type="domain" description="Aminoglycoside phosphotransferase" evidence="1">
    <location>
        <begin position="74"/>
        <end position="140"/>
    </location>
</feature>
<evidence type="ECO:0000259" key="1">
    <source>
        <dbReference type="Pfam" id="PF01636"/>
    </source>
</evidence>
<comment type="caution">
    <text evidence="2">The sequence shown here is derived from an EMBL/GenBank/DDBJ whole genome shotgun (WGS) entry which is preliminary data.</text>
</comment>
<dbReference type="InterPro" id="IPR002575">
    <property type="entry name" value="Aminoglycoside_PTrfase"/>
</dbReference>
<gene>
    <name evidence="2" type="ORF">ACFQZ8_02450</name>
</gene>
<evidence type="ECO:0000313" key="2">
    <source>
        <dbReference type="EMBL" id="MFD0782792.1"/>
    </source>
</evidence>
<proteinExistence type="predicted"/>
<evidence type="ECO:0000313" key="3">
    <source>
        <dbReference type="Proteomes" id="UP001597053"/>
    </source>
</evidence>
<organism evidence="2 3">
    <name type="scientific">Micromonospora azadirachtae</name>
    <dbReference type="NCBI Taxonomy" id="1970735"/>
    <lineage>
        <taxon>Bacteria</taxon>
        <taxon>Bacillati</taxon>
        <taxon>Actinomycetota</taxon>
        <taxon>Actinomycetes</taxon>
        <taxon>Micromonosporales</taxon>
        <taxon>Micromonosporaceae</taxon>
        <taxon>Micromonospora</taxon>
    </lineage>
</organism>
<sequence length="242" mass="26916">MHALLNHLRAVGFSYVPKPLAIVNDEEILEYIPGDSGPAGWARVVPEAGLRAFARLLRDYHQAVSGFTPPKGARWVLAEGAPEPGQVVCHGDFGPWNIVWDGLRPVGLVDFDMAEPGEPLDDIAYALEYVTPFRDDTQAVRWQSFTTPPNRYQRIEIFADEYGLPTVDGLVGAVIRRQRKTITSVRLLAERGLQPQRQWVADGFLDELAARADWTDQNRALFAPPTDASEIPLAAESFRSQP</sequence>
<dbReference type="Pfam" id="PF01636">
    <property type="entry name" value="APH"/>
    <property type="match status" value="1"/>
</dbReference>
<name>A0ABW2ZVX9_9ACTN</name>
<keyword evidence="3" id="KW-1185">Reference proteome</keyword>
<reference evidence="3" key="1">
    <citation type="journal article" date="2019" name="Int. J. Syst. Evol. Microbiol.">
        <title>The Global Catalogue of Microorganisms (GCM) 10K type strain sequencing project: providing services to taxonomists for standard genome sequencing and annotation.</title>
        <authorList>
            <consortium name="The Broad Institute Genomics Platform"/>
            <consortium name="The Broad Institute Genome Sequencing Center for Infectious Disease"/>
            <person name="Wu L."/>
            <person name="Ma J."/>
        </authorList>
    </citation>
    <scope>NUCLEOTIDE SEQUENCE [LARGE SCALE GENOMIC DNA]</scope>
    <source>
        <strain evidence="3">JCM 32148</strain>
    </source>
</reference>
<dbReference type="Gene3D" id="3.90.1200.10">
    <property type="match status" value="1"/>
</dbReference>
<dbReference type="InterPro" id="IPR011009">
    <property type="entry name" value="Kinase-like_dom_sf"/>
</dbReference>
<dbReference type="Proteomes" id="UP001597053">
    <property type="component" value="Unassembled WGS sequence"/>
</dbReference>
<dbReference type="SUPFAM" id="SSF56112">
    <property type="entry name" value="Protein kinase-like (PK-like)"/>
    <property type="match status" value="1"/>
</dbReference>
<keyword evidence="2" id="KW-0808">Transferase</keyword>